<feature type="domain" description="SH3b" evidence="2">
    <location>
        <begin position="22"/>
        <end position="89"/>
    </location>
</feature>
<gene>
    <name evidence="3" type="ORF">E0D97_14890</name>
</gene>
<organism evidence="3 4">
    <name type="scientific">Oricola cellulosilytica</name>
    <dbReference type="NCBI Taxonomy" id="1429082"/>
    <lineage>
        <taxon>Bacteria</taxon>
        <taxon>Pseudomonadati</taxon>
        <taxon>Pseudomonadota</taxon>
        <taxon>Alphaproteobacteria</taxon>
        <taxon>Hyphomicrobiales</taxon>
        <taxon>Ahrensiaceae</taxon>
        <taxon>Oricola</taxon>
    </lineage>
</organism>
<dbReference type="RefSeq" id="WP_131570373.1">
    <property type="nucleotide sequence ID" value="NZ_JAINFK010000005.1"/>
</dbReference>
<evidence type="ECO:0000313" key="4">
    <source>
        <dbReference type="Proteomes" id="UP000291301"/>
    </source>
</evidence>
<keyword evidence="1" id="KW-0732">Signal</keyword>
<proteinExistence type="predicted"/>
<comment type="caution">
    <text evidence="3">The sequence shown here is derived from an EMBL/GenBank/DDBJ whole genome shotgun (WGS) entry which is preliminary data.</text>
</comment>
<dbReference type="Gene3D" id="2.30.30.40">
    <property type="entry name" value="SH3 Domains"/>
    <property type="match status" value="1"/>
</dbReference>
<dbReference type="InterPro" id="IPR009642">
    <property type="entry name" value="DUF1236"/>
</dbReference>
<feature type="chain" id="PRO_5021030690" evidence="1">
    <location>
        <begin position="26"/>
        <end position="218"/>
    </location>
</feature>
<dbReference type="InterPro" id="IPR003646">
    <property type="entry name" value="SH3-like_bac-type"/>
</dbReference>
<keyword evidence="4" id="KW-1185">Reference proteome</keyword>
<evidence type="ECO:0000256" key="1">
    <source>
        <dbReference type="SAM" id="SignalP"/>
    </source>
</evidence>
<protein>
    <submittedName>
        <fullName evidence="3">DUF1236 domain-containing protein</fullName>
    </submittedName>
</protein>
<dbReference type="OrthoDB" id="102964at2"/>
<name>A0A4R0P5W4_9HYPH</name>
<accession>A0A4R0P5W4</accession>
<sequence>MNKTIRNISSAGVAALLLSSTAAFADFSATATTDLNIRSGPGPQFDVVGAITHNDSATVNGCIEGSKWCQVSYNGTTGWSYSEYLSSDFAGETTVIAAAPATAQIPVVESDVSTNATIGAAGGAIAGALIGGPVGAAIGGVAGAAASAAVTPPPTVGTYVVENRVEPVYLEGEVVVGAGVPDTVELRPVPDYDYEYVYINGQPVLVDASTRQIVYVYR</sequence>
<dbReference type="PROSITE" id="PS51781">
    <property type="entry name" value="SH3B"/>
    <property type="match status" value="1"/>
</dbReference>
<dbReference type="Pfam" id="PF06823">
    <property type="entry name" value="DUF1236"/>
    <property type="match status" value="1"/>
</dbReference>
<dbReference type="Pfam" id="PF08239">
    <property type="entry name" value="SH3_3"/>
    <property type="match status" value="1"/>
</dbReference>
<dbReference type="EMBL" id="SJST01000007">
    <property type="protein sequence ID" value="TCD12304.1"/>
    <property type="molecule type" value="Genomic_DNA"/>
</dbReference>
<evidence type="ECO:0000259" key="2">
    <source>
        <dbReference type="PROSITE" id="PS51781"/>
    </source>
</evidence>
<evidence type="ECO:0000313" key="3">
    <source>
        <dbReference type="EMBL" id="TCD12304.1"/>
    </source>
</evidence>
<dbReference type="Proteomes" id="UP000291301">
    <property type="component" value="Unassembled WGS sequence"/>
</dbReference>
<feature type="signal peptide" evidence="1">
    <location>
        <begin position="1"/>
        <end position="25"/>
    </location>
</feature>
<dbReference type="AlphaFoldDB" id="A0A4R0P5W4"/>
<reference evidence="3 4" key="1">
    <citation type="journal article" date="2015" name="Antonie Van Leeuwenhoek">
        <title>Oricola cellulosilytica gen. nov., sp. nov., a cellulose-degrading bacterium of the family Phyllobacteriaceae isolated from surface seashore water, and emended descriptions of Mesorhizobium loti and Phyllobacterium myrsinacearum.</title>
        <authorList>
            <person name="Hameed A."/>
            <person name="Shahina M."/>
            <person name="Lai W.A."/>
            <person name="Lin S.Y."/>
            <person name="Young L.S."/>
            <person name="Liu Y.C."/>
            <person name="Hsu Y.H."/>
            <person name="Young C.C."/>
        </authorList>
    </citation>
    <scope>NUCLEOTIDE SEQUENCE [LARGE SCALE GENOMIC DNA]</scope>
    <source>
        <strain evidence="3 4">KCTC 52183</strain>
    </source>
</reference>